<evidence type="ECO:0000313" key="1">
    <source>
        <dbReference type="EMBL" id="SDQ22468.1"/>
    </source>
</evidence>
<dbReference type="RefSeq" id="WP_175454984.1">
    <property type="nucleotide sequence ID" value="NZ_FNKO01000001.1"/>
</dbReference>
<name>A0A1H0Z522_9ACTN</name>
<sequence length="48" mass="5318">MFEWLPLSGVSPVFVVSSVSGRRGRPLKSQDDIFVLDLANDAEDIQPE</sequence>
<proteinExistence type="predicted"/>
<gene>
    <name evidence="1" type="ORF">SAMN04489718_0846</name>
</gene>
<dbReference type="Proteomes" id="UP000199301">
    <property type="component" value="Unassembled WGS sequence"/>
</dbReference>
<accession>A0A1H0Z522</accession>
<protein>
    <submittedName>
        <fullName evidence="1">Uncharacterized protein</fullName>
    </submittedName>
</protein>
<dbReference type="AlphaFoldDB" id="A0A1H0Z522"/>
<keyword evidence="2" id="KW-1185">Reference proteome</keyword>
<dbReference type="EMBL" id="FNKO01000001">
    <property type="protein sequence ID" value="SDQ22468.1"/>
    <property type="molecule type" value="Genomic_DNA"/>
</dbReference>
<evidence type="ECO:0000313" key="2">
    <source>
        <dbReference type="Proteomes" id="UP000199301"/>
    </source>
</evidence>
<reference evidence="2" key="1">
    <citation type="submission" date="2016-10" db="EMBL/GenBank/DDBJ databases">
        <authorList>
            <person name="Varghese N."/>
            <person name="Submissions S."/>
        </authorList>
    </citation>
    <scope>NUCLEOTIDE SEQUENCE [LARGE SCALE GENOMIC DNA]</scope>
    <source>
        <strain evidence="2">DSM 45459</strain>
    </source>
</reference>
<organism evidence="1 2">
    <name type="scientific">Actinopolyspora saharensis</name>
    <dbReference type="NCBI Taxonomy" id="995062"/>
    <lineage>
        <taxon>Bacteria</taxon>
        <taxon>Bacillati</taxon>
        <taxon>Actinomycetota</taxon>
        <taxon>Actinomycetes</taxon>
        <taxon>Actinopolysporales</taxon>
        <taxon>Actinopolysporaceae</taxon>
        <taxon>Actinopolyspora</taxon>
    </lineage>
</organism>